<dbReference type="PATRIC" id="fig|1550241.5.peg.1557"/>
<dbReference type="SUPFAM" id="SSF53448">
    <property type="entry name" value="Nucleotide-diphospho-sugar transferases"/>
    <property type="match status" value="1"/>
</dbReference>
<dbReference type="PANTHER" id="PTHR22916">
    <property type="entry name" value="GLYCOSYLTRANSFERASE"/>
    <property type="match status" value="1"/>
</dbReference>
<dbReference type="InterPro" id="IPR001173">
    <property type="entry name" value="Glyco_trans_2-like"/>
</dbReference>
<dbReference type="InterPro" id="IPR029044">
    <property type="entry name" value="Nucleotide-diphossugar_trans"/>
</dbReference>
<name>A0A0F7FI99_9CREN</name>
<evidence type="ECO:0000313" key="2">
    <source>
        <dbReference type="EMBL" id="AKG39120.1"/>
    </source>
</evidence>
<dbReference type="GeneID" id="25402072"/>
<feature type="domain" description="Glycosyltransferase 2-like" evidence="1">
    <location>
        <begin position="13"/>
        <end position="64"/>
    </location>
</feature>
<dbReference type="EMBL" id="CP009961">
    <property type="protein sequence ID" value="AKG39120.1"/>
    <property type="molecule type" value="Genomic_DNA"/>
</dbReference>
<reference evidence="2 3" key="1">
    <citation type="journal article" date="2015" name="Stand. Genomic Sci.">
        <title>Complete genome sequence of and proposal of Thermofilum uzonense sp. nov. a novel hyperthermophilic crenarchaeon and emended description of the genus Thermofilum.</title>
        <authorList>
            <person name="Toshchakov S.V."/>
            <person name="Korzhenkov A.A."/>
            <person name="Samarov N.I."/>
            <person name="Mazunin I.O."/>
            <person name="Mozhey O.I."/>
            <person name="Shmyr I.S."/>
            <person name="Derbikova K.S."/>
            <person name="Taranov E.A."/>
            <person name="Dominova I.N."/>
            <person name="Bonch-Osmolovskaya E.A."/>
            <person name="Patrushev M.V."/>
            <person name="Podosokorskaya O.A."/>
            <person name="Kublanov I.V."/>
        </authorList>
    </citation>
    <scope>NUCLEOTIDE SEQUENCE [LARGE SCALE GENOMIC DNA]</scope>
    <source>
        <strain evidence="2 3">1807-2</strain>
    </source>
</reference>
<dbReference type="Pfam" id="PF00535">
    <property type="entry name" value="Glycos_transf_2"/>
    <property type="match status" value="1"/>
</dbReference>
<dbReference type="KEGG" id="thf:MA03_07535"/>
<sequence length="81" mass="8784">MDAPAKNVLPRVTICTVTLNREKVIKEALRSMLSQTYPKDKVSVIIVDGGSSDSTVETCRSMLQGTGLASYEIIVQKSTIP</sequence>
<dbReference type="STRING" id="1550241.MA03_07535"/>
<dbReference type="RefSeq" id="WP_052884662.1">
    <property type="nucleotide sequence ID" value="NZ_CP009961.1"/>
</dbReference>
<evidence type="ECO:0000259" key="1">
    <source>
        <dbReference type="Pfam" id="PF00535"/>
    </source>
</evidence>
<organism evidence="2 3">
    <name type="scientific">Infirmifilum uzonense</name>
    <dbReference type="NCBI Taxonomy" id="1550241"/>
    <lineage>
        <taxon>Archaea</taxon>
        <taxon>Thermoproteota</taxon>
        <taxon>Thermoprotei</taxon>
        <taxon>Thermofilales</taxon>
        <taxon>Thermofilaceae</taxon>
        <taxon>Infirmifilum</taxon>
    </lineage>
</organism>
<gene>
    <name evidence="2" type="ORF">MA03_07535</name>
</gene>
<dbReference type="AlphaFoldDB" id="A0A0F7FI99"/>
<proteinExistence type="predicted"/>
<dbReference type="GO" id="GO:0016758">
    <property type="term" value="F:hexosyltransferase activity"/>
    <property type="evidence" value="ECO:0007669"/>
    <property type="project" value="UniProtKB-ARBA"/>
</dbReference>
<dbReference type="Proteomes" id="UP000067434">
    <property type="component" value="Chromosome"/>
</dbReference>
<dbReference type="Gene3D" id="3.90.550.10">
    <property type="entry name" value="Spore Coat Polysaccharide Biosynthesis Protein SpsA, Chain A"/>
    <property type="match status" value="1"/>
</dbReference>
<dbReference type="OrthoDB" id="23988at2157"/>
<keyword evidence="3" id="KW-1185">Reference proteome</keyword>
<evidence type="ECO:0000313" key="3">
    <source>
        <dbReference type="Proteomes" id="UP000067434"/>
    </source>
</evidence>
<protein>
    <recommendedName>
        <fullName evidence="1">Glycosyltransferase 2-like domain-containing protein</fullName>
    </recommendedName>
</protein>
<dbReference type="HOGENOM" id="CLU_2565935_0_0_2"/>
<dbReference type="PANTHER" id="PTHR22916:SF3">
    <property type="entry name" value="UDP-GLCNAC:BETAGAL BETA-1,3-N-ACETYLGLUCOSAMINYLTRANSFERASE-LIKE PROTEIN 1"/>
    <property type="match status" value="1"/>
</dbReference>
<accession>A0A0F7FI99</accession>